<gene>
    <name evidence="2" type="ORF">OMM_09403</name>
</gene>
<comment type="caution">
    <text evidence="2">The sequence shown here is derived from an EMBL/GenBank/DDBJ whole genome shotgun (WGS) entry which is preliminary data.</text>
</comment>
<feature type="domain" description="Transcription-repair-coupling factor C-terminal" evidence="1">
    <location>
        <begin position="1"/>
        <end position="73"/>
    </location>
</feature>
<dbReference type="GO" id="GO:0006281">
    <property type="term" value="P:DNA repair"/>
    <property type="evidence" value="ECO:0007669"/>
    <property type="project" value="InterPro"/>
</dbReference>
<feature type="non-terminal residue" evidence="2">
    <location>
        <position position="75"/>
    </location>
</feature>
<dbReference type="AlphaFoldDB" id="A0A1V1P4E1"/>
<accession>A0A1V1P4E1</accession>
<organism evidence="2 3">
    <name type="scientific">Candidatus Magnetoglobus multicellularis str. Araruama</name>
    <dbReference type="NCBI Taxonomy" id="890399"/>
    <lineage>
        <taxon>Bacteria</taxon>
        <taxon>Pseudomonadati</taxon>
        <taxon>Thermodesulfobacteriota</taxon>
        <taxon>Desulfobacteria</taxon>
        <taxon>Desulfobacterales</taxon>
        <taxon>Desulfobacteraceae</taxon>
        <taxon>Candidatus Magnetoglobus</taxon>
    </lineage>
</organism>
<evidence type="ECO:0000259" key="1">
    <source>
        <dbReference type="SMART" id="SM00982"/>
    </source>
</evidence>
<dbReference type="SMART" id="SM00982">
    <property type="entry name" value="TRCF"/>
    <property type="match status" value="1"/>
</dbReference>
<proteinExistence type="predicted"/>
<dbReference type="EMBL" id="ATBP01000590">
    <property type="protein sequence ID" value="ETR69663.1"/>
    <property type="molecule type" value="Genomic_DNA"/>
</dbReference>
<reference evidence="3" key="1">
    <citation type="submission" date="2012-11" db="EMBL/GenBank/DDBJ databases">
        <authorList>
            <person name="Lucero-Rivera Y.E."/>
            <person name="Tovar-Ramirez D."/>
        </authorList>
    </citation>
    <scope>NUCLEOTIDE SEQUENCE [LARGE SCALE GENOMIC DNA]</scope>
    <source>
        <strain evidence="3">Araruama</strain>
    </source>
</reference>
<evidence type="ECO:0000313" key="2">
    <source>
        <dbReference type="EMBL" id="ETR69663.1"/>
    </source>
</evidence>
<dbReference type="Gene3D" id="3.90.1150.50">
    <property type="entry name" value="Transcription-repair-coupling factor, D7 domain"/>
    <property type="match status" value="1"/>
</dbReference>
<protein>
    <recommendedName>
        <fullName evidence="1">Transcription-repair-coupling factor C-terminal domain-containing protein</fullName>
    </recommendedName>
</protein>
<dbReference type="InterPro" id="IPR005118">
    <property type="entry name" value="TRCF_C"/>
</dbReference>
<evidence type="ECO:0000313" key="3">
    <source>
        <dbReference type="Proteomes" id="UP000189670"/>
    </source>
</evidence>
<dbReference type="InterPro" id="IPR037235">
    <property type="entry name" value="TRCF-like_C_D7"/>
</dbReference>
<name>A0A1V1P4E1_9BACT</name>
<dbReference type="SUPFAM" id="SSF143517">
    <property type="entry name" value="TRCF domain-like"/>
    <property type="match status" value="1"/>
</dbReference>
<dbReference type="Proteomes" id="UP000189670">
    <property type="component" value="Unassembled WGS sequence"/>
</dbReference>
<sequence length="75" mass="8531">MTQIAQIADLKKELIDRYGKLPVEVSNLLSKILIKVLAKQAGLKRVDFGTDRLVVYCAKKYQKNPQTLIDWALTN</sequence>
<dbReference type="Pfam" id="PF03461">
    <property type="entry name" value="TRCF"/>
    <property type="match status" value="1"/>
</dbReference>